<accession>A0A0H2SNM0</accession>
<evidence type="ECO:0000256" key="1">
    <source>
        <dbReference type="ARBA" id="ARBA00023002"/>
    </source>
</evidence>
<sequence>MTTVTQGLLHLPGSSFKTKELMQKLLKDDFDKHHCFWGKVGFHNHLPHHLLAAYDFAAPPKVLQAIYDEEMKVQSPINLVDRQTGAVAPLDIQVTMENWTEHVGQDKNYVSFLAFFRTEVERLGPVACLEEYVFSPRANGNETRMLLRFAGGAVHPLIQTGYGVEFNEPLLVASGLAQTAVSKPLCPEVFEGASISKVTNGVNGTSTSSPGRRYPSHGPSLLSIIQMMYDSDILTPTLPYQPDALLSTRIKESMTSGRPEEFRRLSTLWTIDPNGGESEFASRVEEIIWACTLLTVATSKHGRKPRVDFFLMHLLTSSLFLPSLLGATKKVEDKISLMRLFVAEILMIMLLRGRPRIDVTLVMSYPEFPQPPPGKDAPTPDESSLGDPRDPSCTNPWPAIIASVIHAPDAHTVKSVRTLYYAAQKFGETPPGGVIGAFTKDGKETIAHAGQLDGTLFVRAAGVIMNALGWVSHGQKEGNWDRSALGWDGAWDKPDDHEFHDF</sequence>
<dbReference type="OrthoDB" id="10004862at2759"/>
<organism evidence="3 4">
    <name type="scientific">Schizopora paradoxa</name>
    <dbReference type="NCBI Taxonomy" id="27342"/>
    <lineage>
        <taxon>Eukaryota</taxon>
        <taxon>Fungi</taxon>
        <taxon>Dikarya</taxon>
        <taxon>Basidiomycota</taxon>
        <taxon>Agaricomycotina</taxon>
        <taxon>Agaricomycetes</taxon>
        <taxon>Hymenochaetales</taxon>
        <taxon>Schizoporaceae</taxon>
        <taxon>Schizopora</taxon>
    </lineage>
</organism>
<dbReference type="AlphaFoldDB" id="A0A0H2SNM0"/>
<gene>
    <name evidence="3" type="ORF">SCHPADRAFT_866161</name>
</gene>
<reference evidence="3 4" key="1">
    <citation type="submission" date="2015-04" db="EMBL/GenBank/DDBJ databases">
        <title>Complete genome sequence of Schizopora paradoxa KUC8140, a cosmopolitan wood degrader in East Asia.</title>
        <authorList>
            <consortium name="DOE Joint Genome Institute"/>
            <person name="Min B."/>
            <person name="Park H."/>
            <person name="Jang Y."/>
            <person name="Kim J.-J."/>
            <person name="Kim K.H."/>
            <person name="Pangilinan J."/>
            <person name="Lipzen A."/>
            <person name="Riley R."/>
            <person name="Grigoriev I.V."/>
            <person name="Spatafora J.W."/>
            <person name="Choi I.-G."/>
        </authorList>
    </citation>
    <scope>NUCLEOTIDE SEQUENCE [LARGE SCALE GENOMIC DNA]</scope>
    <source>
        <strain evidence="3 4">KUC8140</strain>
    </source>
</reference>
<dbReference type="InterPro" id="IPR025337">
    <property type="entry name" value="Questin_oxidase-like"/>
</dbReference>
<keyword evidence="4" id="KW-1185">Reference proteome</keyword>
<dbReference type="Pfam" id="PF14027">
    <property type="entry name" value="Questin_oxidase"/>
    <property type="match status" value="1"/>
</dbReference>
<dbReference type="PANTHER" id="PTHR35870">
    <property type="entry name" value="PROTEIN, PUTATIVE (AFU_ORTHOLOGUE AFUA_5G03330)-RELATED"/>
    <property type="match status" value="1"/>
</dbReference>
<dbReference type="STRING" id="27342.A0A0H2SNM0"/>
<evidence type="ECO:0000313" key="3">
    <source>
        <dbReference type="EMBL" id="KLO18661.1"/>
    </source>
</evidence>
<evidence type="ECO:0000256" key="2">
    <source>
        <dbReference type="SAM" id="MobiDB-lite"/>
    </source>
</evidence>
<keyword evidence="1" id="KW-0560">Oxidoreductase</keyword>
<dbReference type="EMBL" id="KQ085892">
    <property type="protein sequence ID" value="KLO18661.1"/>
    <property type="molecule type" value="Genomic_DNA"/>
</dbReference>
<protein>
    <submittedName>
        <fullName evidence="3">Uncharacterized protein</fullName>
    </submittedName>
</protein>
<name>A0A0H2SNM0_9AGAM</name>
<dbReference type="Proteomes" id="UP000053477">
    <property type="component" value="Unassembled WGS sequence"/>
</dbReference>
<evidence type="ECO:0000313" key="4">
    <source>
        <dbReference type="Proteomes" id="UP000053477"/>
    </source>
</evidence>
<feature type="region of interest" description="Disordered" evidence="2">
    <location>
        <begin position="368"/>
        <end position="391"/>
    </location>
</feature>
<dbReference type="PANTHER" id="PTHR35870:SF1">
    <property type="entry name" value="PROTEIN, PUTATIVE (AFU_ORTHOLOGUE AFUA_5G03330)-RELATED"/>
    <property type="match status" value="1"/>
</dbReference>
<dbReference type="InParanoid" id="A0A0H2SNM0"/>
<dbReference type="GO" id="GO:0016491">
    <property type="term" value="F:oxidoreductase activity"/>
    <property type="evidence" value="ECO:0007669"/>
    <property type="project" value="UniProtKB-KW"/>
</dbReference>
<proteinExistence type="predicted"/>